<organism evidence="2 3">
    <name type="scientific">Nitzschia inconspicua</name>
    <dbReference type="NCBI Taxonomy" id="303405"/>
    <lineage>
        <taxon>Eukaryota</taxon>
        <taxon>Sar</taxon>
        <taxon>Stramenopiles</taxon>
        <taxon>Ochrophyta</taxon>
        <taxon>Bacillariophyta</taxon>
        <taxon>Bacillariophyceae</taxon>
        <taxon>Bacillariophycidae</taxon>
        <taxon>Bacillariales</taxon>
        <taxon>Bacillariaceae</taxon>
        <taxon>Nitzschia</taxon>
    </lineage>
</organism>
<accession>A0A9K3PQ29</accession>
<name>A0A9K3PQ29_9STRA</name>
<evidence type="ECO:0000256" key="1">
    <source>
        <dbReference type="SAM" id="SignalP"/>
    </source>
</evidence>
<dbReference type="Proteomes" id="UP000693970">
    <property type="component" value="Unassembled WGS sequence"/>
</dbReference>
<reference evidence="2" key="1">
    <citation type="journal article" date="2021" name="Sci. Rep.">
        <title>Diploid genomic architecture of Nitzschia inconspicua, an elite biomass production diatom.</title>
        <authorList>
            <person name="Oliver A."/>
            <person name="Podell S."/>
            <person name="Pinowska A."/>
            <person name="Traller J.C."/>
            <person name="Smith S.R."/>
            <person name="McClure R."/>
            <person name="Beliaev A."/>
            <person name="Bohutskyi P."/>
            <person name="Hill E.A."/>
            <person name="Rabines A."/>
            <person name="Zheng H."/>
            <person name="Allen L.Z."/>
            <person name="Kuo A."/>
            <person name="Grigoriev I.V."/>
            <person name="Allen A.E."/>
            <person name="Hazlebeck D."/>
            <person name="Allen E.E."/>
        </authorList>
    </citation>
    <scope>NUCLEOTIDE SEQUENCE</scope>
    <source>
        <strain evidence="2">Hildebrandi</strain>
    </source>
</reference>
<evidence type="ECO:0000313" key="3">
    <source>
        <dbReference type="Proteomes" id="UP000693970"/>
    </source>
</evidence>
<dbReference type="EMBL" id="JAGRRH010000015">
    <property type="protein sequence ID" value="KAG7355870.1"/>
    <property type="molecule type" value="Genomic_DNA"/>
</dbReference>
<keyword evidence="1" id="KW-0732">Signal</keyword>
<feature type="signal peptide" evidence="1">
    <location>
        <begin position="1"/>
        <end position="23"/>
    </location>
</feature>
<reference evidence="2" key="2">
    <citation type="submission" date="2021-04" db="EMBL/GenBank/DDBJ databases">
        <authorList>
            <person name="Podell S."/>
        </authorList>
    </citation>
    <scope>NUCLEOTIDE SEQUENCE</scope>
    <source>
        <strain evidence="2">Hildebrandi</strain>
    </source>
</reference>
<protein>
    <submittedName>
        <fullName evidence="2">Ion channel inhibitory toxin</fullName>
    </submittedName>
</protein>
<gene>
    <name evidence="2" type="ORF">IV203_000556</name>
</gene>
<evidence type="ECO:0000313" key="2">
    <source>
        <dbReference type="EMBL" id="KAG7355870.1"/>
    </source>
</evidence>
<keyword evidence="3" id="KW-1185">Reference proteome</keyword>
<sequence length="263" mass="27624">MSVTKRLRLPVFIAALFVQGITAQFCNVCRDSPVNQPARTLANPNEFFMMNGDPWTCGYLQETVRDVRSQGGAPGEARWCALAQVWAEQHCTCDGPPIPPTTDNIKDPNPACDLCPSGQFQFNYVPAVNADLTADTGVAGNMNCQGLYYAMSEGVLTNNLCPVVRANAGPICCSLESVSGSGNGGGSSSGSSGSSQQQQQQQQSVCRRPAQICSSHSDCCAGLQCKAKTLNGSKYCTSAREIPRASIAGQSVGGAAGRARTGK</sequence>
<dbReference type="AlphaFoldDB" id="A0A9K3PQ29"/>
<dbReference type="OrthoDB" id="40251at2759"/>
<comment type="caution">
    <text evidence="2">The sequence shown here is derived from an EMBL/GenBank/DDBJ whole genome shotgun (WGS) entry which is preliminary data.</text>
</comment>
<proteinExistence type="predicted"/>
<feature type="chain" id="PRO_5039902368" evidence="1">
    <location>
        <begin position="24"/>
        <end position="263"/>
    </location>
</feature>